<keyword evidence="1" id="KW-0175">Coiled coil</keyword>
<gene>
    <name evidence="4" type="ORF">OSTLU_26521</name>
</gene>
<feature type="compositionally biased region" description="Low complexity" evidence="2">
    <location>
        <begin position="1"/>
        <end position="15"/>
    </location>
</feature>
<evidence type="ECO:0000313" key="5">
    <source>
        <dbReference type="Proteomes" id="UP000001568"/>
    </source>
</evidence>
<proteinExistence type="predicted"/>
<dbReference type="RefSeq" id="XP_001420322.1">
    <property type="nucleotide sequence ID" value="XM_001420285.1"/>
</dbReference>
<dbReference type="GeneID" id="5004379"/>
<evidence type="ECO:0000256" key="1">
    <source>
        <dbReference type="SAM" id="Coils"/>
    </source>
</evidence>
<dbReference type="InterPro" id="IPR055495">
    <property type="entry name" value="CWD_DUF7067"/>
</dbReference>
<evidence type="ECO:0000313" key="4">
    <source>
        <dbReference type="EMBL" id="ABO98615.1"/>
    </source>
</evidence>
<evidence type="ECO:0000256" key="2">
    <source>
        <dbReference type="SAM" id="MobiDB-lite"/>
    </source>
</evidence>
<dbReference type="EMBL" id="CP000591">
    <property type="protein sequence ID" value="ABO98615.1"/>
    <property type="molecule type" value="Genomic_DNA"/>
</dbReference>
<feature type="region of interest" description="Disordered" evidence="2">
    <location>
        <begin position="1"/>
        <end position="47"/>
    </location>
</feature>
<dbReference type="KEGG" id="olu:OSTLU_26521"/>
<feature type="coiled-coil region" evidence="1">
    <location>
        <begin position="193"/>
        <end position="220"/>
    </location>
</feature>
<dbReference type="Pfam" id="PF23229">
    <property type="entry name" value="DUF7067"/>
    <property type="match status" value="1"/>
</dbReference>
<feature type="coiled-coil region" evidence="1">
    <location>
        <begin position="279"/>
        <end position="430"/>
    </location>
</feature>
<dbReference type="OMA" id="VRAYVRW"/>
<feature type="compositionally biased region" description="Basic and acidic residues" evidence="2">
    <location>
        <begin position="37"/>
        <end position="47"/>
    </location>
</feature>
<name>A4S4T4_OSTLU</name>
<evidence type="ECO:0000259" key="3">
    <source>
        <dbReference type="Pfam" id="PF23229"/>
    </source>
</evidence>
<sequence>MATARTATARTATVTTRRRARARSGRRAGARARRARARGEDEAAARDAGETATLAALALAPKEVVDAISVPAELVEVRAYVRWEEAGMPSDTTDAWRQREYDEALLDLKIELLRGTTMNEIRARYKMAPVEGGDAKMFNEDADLARRVKAAAVMKVRASVDEVQGAHEETETIEFIESVVVEDAVVEDGEPEAAAADDDAEEAETVASEVEDAIAAAMENAVAEDTDAIVDVFAALTEEEIADMEASFSAQATWSTREELVAAITATPSAEDDNEVDLLKDLEETKLALSASEEALQKTKTELEDIEAEIVVLQATSDKALAEMKEGWAAEVSHLEAQLKQAVARVGMDEGEIAAQIAKFERDAEEARRRVEALEAEKAVVAKQLEDTKVAQIKAEAVRDANSEVILMLKKELESTKDELREMKSNSVSEKEFTAMQSELDRAWEAAAELQTMWDNDRKVIEFLTKSIDDEKVKKEARQGLNIPVAAKGLLSWARTTISKRANDVSVVSQQTLETVSQAYQELEASTGEFSDDVISDDSESDFMRDM</sequence>
<accession>A4S4T4</accession>
<dbReference type="HOGENOM" id="CLU_505654_0_0_1"/>
<organism evidence="4 5">
    <name type="scientific">Ostreococcus lucimarinus (strain CCE9901)</name>
    <dbReference type="NCBI Taxonomy" id="436017"/>
    <lineage>
        <taxon>Eukaryota</taxon>
        <taxon>Viridiplantae</taxon>
        <taxon>Chlorophyta</taxon>
        <taxon>Mamiellophyceae</taxon>
        <taxon>Mamiellales</taxon>
        <taxon>Bathycoccaceae</taxon>
        <taxon>Ostreococcus</taxon>
    </lineage>
</organism>
<dbReference type="OrthoDB" id="498982at2759"/>
<feature type="domain" description="DUF7067" evidence="3">
    <location>
        <begin position="73"/>
        <end position="126"/>
    </location>
</feature>
<dbReference type="AlphaFoldDB" id="A4S4T4"/>
<feature type="compositionally biased region" description="Basic residues" evidence="2">
    <location>
        <begin position="16"/>
        <end position="36"/>
    </location>
</feature>
<keyword evidence="5" id="KW-1185">Reference proteome</keyword>
<protein>
    <recommendedName>
        <fullName evidence="3">DUF7067 domain-containing protein</fullName>
    </recommendedName>
</protein>
<dbReference type="Proteomes" id="UP000001568">
    <property type="component" value="Chromosome 11"/>
</dbReference>
<reference evidence="4 5" key="1">
    <citation type="journal article" date="2007" name="Proc. Natl. Acad. Sci. U.S.A.">
        <title>The tiny eukaryote Ostreococcus provides genomic insights into the paradox of plankton speciation.</title>
        <authorList>
            <person name="Palenik B."/>
            <person name="Grimwood J."/>
            <person name="Aerts A."/>
            <person name="Rouze P."/>
            <person name="Salamov A."/>
            <person name="Putnam N."/>
            <person name="Dupont C."/>
            <person name="Jorgensen R."/>
            <person name="Derelle E."/>
            <person name="Rombauts S."/>
            <person name="Zhou K."/>
            <person name="Otillar R."/>
            <person name="Merchant S.S."/>
            <person name="Podell S."/>
            <person name="Gaasterland T."/>
            <person name="Napoli C."/>
            <person name="Gendler K."/>
            <person name="Manuell A."/>
            <person name="Tai V."/>
            <person name="Vallon O."/>
            <person name="Piganeau G."/>
            <person name="Jancek S."/>
            <person name="Heijde M."/>
            <person name="Jabbari K."/>
            <person name="Bowler C."/>
            <person name="Lohr M."/>
            <person name="Robbens S."/>
            <person name="Werner G."/>
            <person name="Dubchak I."/>
            <person name="Pazour G.J."/>
            <person name="Ren Q."/>
            <person name="Paulsen I."/>
            <person name="Delwiche C."/>
            <person name="Schmutz J."/>
            <person name="Rokhsar D."/>
            <person name="Van de Peer Y."/>
            <person name="Moreau H."/>
            <person name="Grigoriev I.V."/>
        </authorList>
    </citation>
    <scope>NUCLEOTIDE SEQUENCE [LARGE SCALE GENOMIC DNA]</scope>
    <source>
        <strain evidence="4 5">CCE9901</strain>
    </source>
</reference>
<dbReference type="Gramene" id="ABO98615">
    <property type="protein sequence ID" value="ABO98615"/>
    <property type="gene ID" value="OSTLU_26521"/>
</dbReference>